<dbReference type="PANTHER" id="PTHR43309">
    <property type="entry name" value="5-OXOPROLINASE SUBUNIT C"/>
    <property type="match status" value="1"/>
</dbReference>
<accession>A0ABY4H379</accession>
<keyword evidence="6" id="KW-1185">Reference proteome</keyword>
<gene>
    <name evidence="5" type="ORF">MUO14_06390</name>
</gene>
<keyword evidence="3" id="KW-0067">ATP-binding</keyword>
<sequence>MMKIIKEGLLTSVQDLGRTGYQKYGVIVSGSMDPYAHRMANLLVGNDEAEATLEATLLGPAIECQDDVLLSICGGNLSPTINGEKVHMWRAIYVKAGSILKFGKSQSGCRAYIAVAGGMDIPNVMDSQSTYIRAKIGGYQGRAVKSGDEIAIRPPDHQQKSKLAHMRKQMQNGHFYETDWTPSADMIPEYSSQPLIQLIKGPQYSLFNEESQRNIYEEPFSISSQSDRMGYRLNGTALSLQDPKELISEAVAFGSIQVPPDGNPIILMADRQTTGGYPKIGQIASVDLPLVSQLKPGDQITFKEVTLEDAQKALIHQEKAIQLLKRSITLKEQEEV</sequence>
<evidence type="ECO:0000256" key="1">
    <source>
        <dbReference type="ARBA" id="ARBA00022741"/>
    </source>
</evidence>
<evidence type="ECO:0000259" key="4">
    <source>
        <dbReference type="SMART" id="SM00797"/>
    </source>
</evidence>
<dbReference type="InterPro" id="IPR003778">
    <property type="entry name" value="CT_A_B"/>
</dbReference>
<evidence type="ECO:0000256" key="2">
    <source>
        <dbReference type="ARBA" id="ARBA00022801"/>
    </source>
</evidence>
<evidence type="ECO:0000313" key="5">
    <source>
        <dbReference type="EMBL" id="UOQ94575.1"/>
    </source>
</evidence>
<proteinExistence type="predicted"/>
<dbReference type="Gene3D" id="2.40.100.10">
    <property type="entry name" value="Cyclophilin-like"/>
    <property type="match status" value="1"/>
</dbReference>
<dbReference type="EMBL" id="CP095074">
    <property type="protein sequence ID" value="UOQ94575.1"/>
    <property type="molecule type" value="Genomic_DNA"/>
</dbReference>
<reference evidence="5 6" key="1">
    <citation type="submission" date="2022-04" db="EMBL/GenBank/DDBJ databases">
        <title>Halobacillus sp. isolated from saltern.</title>
        <authorList>
            <person name="Won M."/>
            <person name="Lee C.-M."/>
            <person name="Woen H.-Y."/>
            <person name="Kwon S.-W."/>
        </authorList>
    </citation>
    <scope>NUCLEOTIDE SEQUENCE [LARGE SCALE GENOMIC DNA]</scope>
    <source>
        <strain evidence="5 6">SSTM10-2</strain>
    </source>
</reference>
<dbReference type="SUPFAM" id="SSF50891">
    <property type="entry name" value="Cyclophilin-like"/>
    <property type="match status" value="1"/>
</dbReference>
<dbReference type="Proteomes" id="UP000831880">
    <property type="component" value="Chromosome"/>
</dbReference>
<evidence type="ECO:0000256" key="3">
    <source>
        <dbReference type="ARBA" id="ARBA00022840"/>
    </source>
</evidence>
<organism evidence="5 6">
    <name type="scientific">Halobacillus shinanisalinarum</name>
    <dbReference type="NCBI Taxonomy" id="2932258"/>
    <lineage>
        <taxon>Bacteria</taxon>
        <taxon>Bacillati</taxon>
        <taxon>Bacillota</taxon>
        <taxon>Bacilli</taxon>
        <taxon>Bacillales</taxon>
        <taxon>Bacillaceae</taxon>
        <taxon>Halobacillus</taxon>
    </lineage>
</organism>
<keyword evidence="2" id="KW-0378">Hydrolase</keyword>
<dbReference type="PANTHER" id="PTHR43309:SF5">
    <property type="entry name" value="5-OXOPROLINASE SUBUNIT C"/>
    <property type="match status" value="1"/>
</dbReference>
<keyword evidence="1" id="KW-0547">Nucleotide-binding</keyword>
<evidence type="ECO:0000313" key="6">
    <source>
        <dbReference type="Proteomes" id="UP000831880"/>
    </source>
</evidence>
<dbReference type="InterPro" id="IPR052708">
    <property type="entry name" value="PxpC"/>
</dbReference>
<name>A0ABY4H379_9BACI</name>
<dbReference type="InterPro" id="IPR029000">
    <property type="entry name" value="Cyclophilin-like_dom_sf"/>
</dbReference>
<dbReference type="Pfam" id="PF02626">
    <property type="entry name" value="CT_A_B"/>
    <property type="match status" value="1"/>
</dbReference>
<protein>
    <submittedName>
        <fullName evidence="5">Biotin-dependent carboxyltransferase family protein</fullName>
    </submittedName>
</protein>
<dbReference type="SMART" id="SM00797">
    <property type="entry name" value="AHS2"/>
    <property type="match status" value="1"/>
</dbReference>
<feature type="domain" description="Carboxyltransferase" evidence="4">
    <location>
        <begin position="23"/>
        <end position="320"/>
    </location>
</feature>
<dbReference type="NCBIfam" id="TIGR00724">
    <property type="entry name" value="urea_amlyse_rel"/>
    <property type="match status" value="1"/>
</dbReference>